<evidence type="ECO:0000259" key="6">
    <source>
        <dbReference type="Pfam" id="PF01258"/>
    </source>
</evidence>
<dbReference type="InterPro" id="IPR000962">
    <property type="entry name" value="Znf_DskA_TraR"/>
</dbReference>
<evidence type="ECO:0000313" key="7">
    <source>
        <dbReference type="EMBL" id="KYG35157.1"/>
    </source>
</evidence>
<dbReference type="InterPro" id="IPR037187">
    <property type="entry name" value="DnaK_N"/>
</dbReference>
<dbReference type="InterPro" id="IPR014240">
    <property type="entry name" value="YteA"/>
</dbReference>
<dbReference type="PROSITE" id="PS51128">
    <property type="entry name" value="ZF_DKSA_2"/>
    <property type="match status" value="1"/>
</dbReference>
<keyword evidence="8" id="KW-1185">Reference proteome</keyword>
<name>A0A161QB78_9BACI</name>
<dbReference type="STRING" id="519424.AZF04_02130"/>
<feature type="region of interest" description="Disordered" evidence="5">
    <location>
        <begin position="19"/>
        <end position="49"/>
    </location>
</feature>
<evidence type="ECO:0000313" key="8">
    <source>
        <dbReference type="Proteomes" id="UP000075806"/>
    </source>
</evidence>
<keyword evidence="3" id="KW-0862">Zinc</keyword>
<accession>A0A161QB78</accession>
<reference evidence="7" key="1">
    <citation type="submission" date="2016-02" db="EMBL/GenBank/DDBJ databases">
        <title>Genome sequence of Bacillus trypoxylicola KCTC 13244(T).</title>
        <authorList>
            <person name="Jeong H."/>
            <person name="Park S.-H."/>
            <person name="Choi S.-K."/>
        </authorList>
    </citation>
    <scope>NUCLEOTIDE SEQUENCE [LARGE SCALE GENOMIC DNA]</scope>
    <source>
        <strain evidence="7">KCTC 13244</strain>
    </source>
</reference>
<dbReference type="PANTHER" id="PTHR33823">
    <property type="entry name" value="RNA POLYMERASE-BINDING TRANSCRIPTION FACTOR DKSA-RELATED"/>
    <property type="match status" value="1"/>
</dbReference>
<keyword evidence="2" id="KW-0863">Zinc-finger</keyword>
<gene>
    <name evidence="7" type="ORF">AZF04_02130</name>
</gene>
<dbReference type="GO" id="GO:0008270">
    <property type="term" value="F:zinc ion binding"/>
    <property type="evidence" value="ECO:0007669"/>
    <property type="project" value="UniProtKB-KW"/>
</dbReference>
<feature type="domain" description="Zinc finger DksA/TraR C4-type" evidence="6">
    <location>
        <begin position="86"/>
        <end position="110"/>
    </location>
</feature>
<evidence type="ECO:0000256" key="5">
    <source>
        <dbReference type="SAM" id="MobiDB-lite"/>
    </source>
</evidence>
<keyword evidence="1" id="KW-0479">Metal-binding</keyword>
<dbReference type="NCBIfam" id="TIGR02890">
    <property type="entry name" value="bacill_yteA"/>
    <property type="match status" value="1"/>
</dbReference>
<proteinExistence type="predicted"/>
<feature type="zinc finger region" description="dksA C4-type" evidence="4">
    <location>
        <begin position="91"/>
        <end position="115"/>
    </location>
</feature>
<dbReference type="OrthoDB" id="9811543at2"/>
<protein>
    <recommendedName>
        <fullName evidence="6">Zinc finger DksA/TraR C4-type domain-containing protein</fullName>
    </recommendedName>
</protein>
<organism evidence="7 8">
    <name type="scientific">Alkalihalobacillus trypoxylicola</name>
    <dbReference type="NCBI Taxonomy" id="519424"/>
    <lineage>
        <taxon>Bacteria</taxon>
        <taxon>Bacillati</taxon>
        <taxon>Bacillota</taxon>
        <taxon>Bacilli</taxon>
        <taxon>Bacillales</taxon>
        <taxon>Bacillaceae</taxon>
        <taxon>Alkalihalobacillus</taxon>
    </lineage>
</organism>
<evidence type="ECO:0000256" key="2">
    <source>
        <dbReference type="ARBA" id="ARBA00022771"/>
    </source>
</evidence>
<evidence type="ECO:0000256" key="4">
    <source>
        <dbReference type="PROSITE-ProRule" id="PRU00510"/>
    </source>
</evidence>
<dbReference type="AlphaFoldDB" id="A0A161QB78"/>
<dbReference type="Pfam" id="PF01258">
    <property type="entry name" value="zf-dskA_traR"/>
    <property type="match status" value="1"/>
</dbReference>
<feature type="compositionally biased region" description="Basic and acidic residues" evidence="5">
    <location>
        <begin position="19"/>
        <end position="33"/>
    </location>
</feature>
<feature type="compositionally biased region" description="Polar residues" evidence="5">
    <location>
        <begin position="34"/>
        <end position="46"/>
    </location>
</feature>
<dbReference type="Gene3D" id="1.20.120.910">
    <property type="entry name" value="DksA, coiled-coil domain"/>
    <property type="match status" value="1"/>
</dbReference>
<dbReference type="PANTHER" id="PTHR33823:SF4">
    <property type="entry name" value="GENERAL STRESS PROTEIN 16O"/>
    <property type="match status" value="1"/>
</dbReference>
<evidence type="ECO:0000256" key="3">
    <source>
        <dbReference type="ARBA" id="ARBA00022833"/>
    </source>
</evidence>
<evidence type="ECO:0000256" key="1">
    <source>
        <dbReference type="ARBA" id="ARBA00022723"/>
    </source>
</evidence>
<dbReference type="SUPFAM" id="SSF109635">
    <property type="entry name" value="DnaK suppressor protein DksA, alpha-hairpin domain"/>
    <property type="match status" value="1"/>
</dbReference>
<dbReference type="Proteomes" id="UP000075806">
    <property type="component" value="Unassembled WGS sequence"/>
</dbReference>
<dbReference type="RefSeq" id="WP_061947360.1">
    <property type="nucleotide sequence ID" value="NZ_LTAO01000001.1"/>
</dbReference>
<dbReference type="EMBL" id="LTAO01000001">
    <property type="protein sequence ID" value="KYG35157.1"/>
    <property type="molecule type" value="Genomic_DNA"/>
</dbReference>
<sequence length="219" mass="25318">MDPYILRLQKILQKQKEELEKKIQSKQESEHHNSLSAGTGELSQYDNHPADTATDLYEREKDFALEEHSLNEYHEIVDALERIEKGTYGICEKTGQQIPIERLNAAPTARTIVEKSSHTVSNYRPVEEDVLQGFSRYEYDHNDHETQFDAEDAYQAVARFNDNSMTYEDASLDEDDESIGYVEEIEGFLSTGIEGYQGADNVQFQRNVHLAHYFEENEE</sequence>
<comment type="caution">
    <text evidence="7">The sequence shown here is derived from an EMBL/GenBank/DDBJ whole genome shotgun (WGS) entry which is preliminary data.</text>
</comment>